<reference evidence="2 3" key="1">
    <citation type="submission" date="2015-01" db="EMBL/GenBank/DDBJ databases">
        <title>The Genome Sequence of Exophiala oligosperma CBS72588.</title>
        <authorList>
            <consortium name="The Broad Institute Genomics Platform"/>
            <person name="Cuomo C."/>
            <person name="de Hoog S."/>
            <person name="Gorbushina A."/>
            <person name="Stielow B."/>
            <person name="Teixiera M."/>
            <person name="Abouelleil A."/>
            <person name="Chapman S.B."/>
            <person name="Priest M."/>
            <person name="Young S.K."/>
            <person name="Wortman J."/>
            <person name="Nusbaum C."/>
            <person name="Birren B."/>
        </authorList>
    </citation>
    <scope>NUCLEOTIDE SEQUENCE [LARGE SCALE GENOMIC DNA]</scope>
    <source>
        <strain evidence="2 3">CBS 72588</strain>
    </source>
</reference>
<dbReference type="OrthoDB" id="10308949at2759"/>
<dbReference type="GeneID" id="27363412"/>
<dbReference type="EMBL" id="KN847359">
    <property type="protein sequence ID" value="KIW36397.1"/>
    <property type="molecule type" value="Genomic_DNA"/>
</dbReference>
<proteinExistence type="predicted"/>
<dbReference type="STRING" id="215243.A0A0D2BFW8"/>
<evidence type="ECO:0000256" key="1">
    <source>
        <dbReference type="SAM" id="MobiDB-lite"/>
    </source>
</evidence>
<organism evidence="2 3">
    <name type="scientific">Exophiala oligosperma</name>
    <dbReference type="NCBI Taxonomy" id="215243"/>
    <lineage>
        <taxon>Eukaryota</taxon>
        <taxon>Fungi</taxon>
        <taxon>Dikarya</taxon>
        <taxon>Ascomycota</taxon>
        <taxon>Pezizomycotina</taxon>
        <taxon>Eurotiomycetes</taxon>
        <taxon>Chaetothyriomycetidae</taxon>
        <taxon>Chaetothyriales</taxon>
        <taxon>Herpotrichiellaceae</taxon>
        <taxon>Exophiala</taxon>
    </lineage>
</organism>
<evidence type="ECO:0000313" key="3">
    <source>
        <dbReference type="Proteomes" id="UP000053342"/>
    </source>
</evidence>
<dbReference type="VEuPathDB" id="FungiDB:PV06_11338"/>
<dbReference type="RefSeq" id="XP_016256613.1">
    <property type="nucleotide sequence ID" value="XM_016412991.1"/>
</dbReference>
<gene>
    <name evidence="2" type="ORF">PV06_11338</name>
</gene>
<sequence>MWIVWNPSRLLFSFGFENMLRKSAGLSAAAEDIQQAVSPTRFEYDNIFDWTIRPGLETNTQEPLASDDTLAITTTRLRQRHGWRAIAWYDAYPKPRNDTPAVVTRNEVLDWLKNGQKPGVDFLLIDWRRTDPRSKSFPAVLLQMLTVLESECEIEMVHPLFRRREKNPTKRTGHFAEMRDKNPARRTGDLSDLPFRSIRSYKPTLKAAASHYTGETLKSYTPSIRNREPQVQEQQEVTLGLDRGTPNTPTPASRSVSNRPWLTVDVIPEAQGKISLPYARNG</sequence>
<dbReference type="HOGENOM" id="CLU_987063_0_0_1"/>
<keyword evidence="3" id="KW-1185">Reference proteome</keyword>
<protein>
    <submittedName>
        <fullName evidence="2">Uncharacterized protein</fullName>
    </submittedName>
</protein>
<evidence type="ECO:0000313" key="2">
    <source>
        <dbReference type="EMBL" id="KIW36397.1"/>
    </source>
</evidence>
<feature type="region of interest" description="Disordered" evidence="1">
    <location>
        <begin position="219"/>
        <end position="257"/>
    </location>
</feature>
<feature type="compositionally biased region" description="Polar residues" evidence="1">
    <location>
        <begin position="245"/>
        <end position="257"/>
    </location>
</feature>
<dbReference type="Proteomes" id="UP000053342">
    <property type="component" value="Unassembled WGS sequence"/>
</dbReference>
<accession>A0A0D2BFW8</accession>
<name>A0A0D2BFW8_9EURO</name>
<dbReference type="AlphaFoldDB" id="A0A0D2BFW8"/>